<gene>
    <name evidence="4" type="ORF">DW811_10140</name>
    <name evidence="3" type="ORF">GKE48_14005</name>
</gene>
<dbReference type="Proteomes" id="UP000284794">
    <property type="component" value="Unassembled WGS sequence"/>
</dbReference>
<protein>
    <submittedName>
        <fullName evidence="4">NERD domain-containing protein</fullName>
    </submittedName>
</protein>
<evidence type="ECO:0000256" key="1">
    <source>
        <dbReference type="SAM" id="Phobius"/>
    </source>
</evidence>
<keyword evidence="1" id="KW-1133">Transmembrane helix</keyword>
<feature type="transmembrane region" description="Helical" evidence="1">
    <location>
        <begin position="6"/>
        <end position="23"/>
    </location>
</feature>
<name>A0A414D9Q2_9FIRM</name>
<dbReference type="InterPro" id="IPR011528">
    <property type="entry name" value="NERD"/>
</dbReference>
<dbReference type="EMBL" id="WKRD01000014">
    <property type="protein sequence ID" value="MSC58546.1"/>
    <property type="molecule type" value="Genomic_DNA"/>
</dbReference>
<evidence type="ECO:0000313" key="6">
    <source>
        <dbReference type="Proteomes" id="UP000481964"/>
    </source>
</evidence>
<keyword evidence="1" id="KW-0812">Transmembrane</keyword>
<evidence type="ECO:0000259" key="2">
    <source>
        <dbReference type="PROSITE" id="PS50965"/>
    </source>
</evidence>
<accession>A0A414D9Q2</accession>
<dbReference type="Pfam" id="PF08378">
    <property type="entry name" value="NERD"/>
    <property type="match status" value="1"/>
</dbReference>
<sequence>MIITVIAILIAVLIIIVVTNIGNNSSGNNKKPHTYEPWVIEAPEKRAGRRGEHIATEIIKGVLREGDYLFTNISVSYDGKRTELDNVVVNKYGVFIFEVKNYKGQLYGNEDDYNWEKYKDDGYGNTFVKEVKNPVKQVKRQIYILAKYLEGYNVWVEGYVILIRSNSPVQSTYILQSVEDIDRAIHTFKRNHLSRDTVESIKKMLV</sequence>
<keyword evidence="1" id="KW-0472">Membrane</keyword>
<comment type="caution">
    <text evidence="4">The sequence shown here is derived from an EMBL/GenBank/DDBJ whole genome shotgun (WGS) entry which is preliminary data.</text>
</comment>
<dbReference type="RefSeq" id="WP_021866286.1">
    <property type="nucleotide sequence ID" value="NZ_DAWDGZ010000001.1"/>
</dbReference>
<evidence type="ECO:0000313" key="4">
    <source>
        <dbReference type="EMBL" id="RHD07258.1"/>
    </source>
</evidence>
<reference evidence="4 5" key="1">
    <citation type="submission" date="2018-08" db="EMBL/GenBank/DDBJ databases">
        <title>A genome reference for cultivated species of the human gut microbiota.</title>
        <authorList>
            <person name="Zou Y."/>
            <person name="Xue W."/>
            <person name="Luo G."/>
        </authorList>
    </citation>
    <scope>NUCLEOTIDE SEQUENCE [LARGE SCALE GENOMIC DNA]</scope>
    <source>
        <strain evidence="4 5">AM32-2AC</strain>
    </source>
</reference>
<evidence type="ECO:0000313" key="3">
    <source>
        <dbReference type="EMBL" id="MSC58546.1"/>
    </source>
</evidence>
<evidence type="ECO:0000313" key="5">
    <source>
        <dbReference type="Proteomes" id="UP000284794"/>
    </source>
</evidence>
<reference evidence="3 6" key="2">
    <citation type="journal article" date="2019" name="Nat. Med.">
        <title>A library of human gut bacterial isolates paired with longitudinal multiomics data enables mechanistic microbiome research.</title>
        <authorList>
            <person name="Poyet M."/>
            <person name="Groussin M."/>
            <person name="Gibbons S.M."/>
            <person name="Avila-Pacheco J."/>
            <person name="Jiang X."/>
            <person name="Kearney S.M."/>
            <person name="Perrotta A.R."/>
            <person name="Berdy B."/>
            <person name="Zhao S."/>
            <person name="Lieberman T.D."/>
            <person name="Swanson P.K."/>
            <person name="Smith M."/>
            <person name="Roesemann S."/>
            <person name="Alexander J.E."/>
            <person name="Rich S.A."/>
            <person name="Livny J."/>
            <person name="Vlamakis H."/>
            <person name="Clish C."/>
            <person name="Bullock K."/>
            <person name="Deik A."/>
            <person name="Scott J."/>
            <person name="Pierce K.A."/>
            <person name="Xavier R.J."/>
            <person name="Alm E.J."/>
        </authorList>
    </citation>
    <scope>NUCLEOTIDE SEQUENCE [LARGE SCALE GENOMIC DNA]</scope>
    <source>
        <strain evidence="3 6">BIOML-A1</strain>
    </source>
</reference>
<feature type="domain" description="NERD" evidence="2">
    <location>
        <begin position="47"/>
        <end position="168"/>
    </location>
</feature>
<dbReference type="Proteomes" id="UP000481964">
    <property type="component" value="Unassembled WGS sequence"/>
</dbReference>
<proteinExistence type="predicted"/>
<dbReference type="PROSITE" id="PS50965">
    <property type="entry name" value="NERD"/>
    <property type="match status" value="1"/>
</dbReference>
<dbReference type="AlphaFoldDB" id="A0A414D9Q2"/>
<dbReference type="EMBL" id="QSIS01000014">
    <property type="protein sequence ID" value="RHD07258.1"/>
    <property type="molecule type" value="Genomic_DNA"/>
</dbReference>
<organism evidence="4 5">
    <name type="scientific">Lachnospira eligens</name>
    <dbReference type="NCBI Taxonomy" id="39485"/>
    <lineage>
        <taxon>Bacteria</taxon>
        <taxon>Bacillati</taxon>
        <taxon>Bacillota</taxon>
        <taxon>Clostridia</taxon>
        <taxon>Lachnospirales</taxon>
        <taxon>Lachnospiraceae</taxon>
        <taxon>Lachnospira</taxon>
    </lineage>
</organism>